<name>C4R0Q8_KOMPG</name>
<dbReference type="InParanoid" id="C4R0Q8"/>
<dbReference type="FunCoup" id="C4R0Q8">
    <property type="interactions" value="216"/>
</dbReference>
<feature type="region of interest" description="Disordered" evidence="1">
    <location>
        <begin position="319"/>
        <end position="400"/>
    </location>
</feature>
<dbReference type="GO" id="GO:0005686">
    <property type="term" value="C:U2 snRNP"/>
    <property type="evidence" value="ECO:0007669"/>
    <property type="project" value="EnsemblFungi"/>
</dbReference>
<protein>
    <submittedName>
        <fullName evidence="3">Protein required for assembly of U2 snRNP into the spliceosome, forms a complex with Hsh49p and Hsh1</fullName>
    </submittedName>
</protein>
<dbReference type="EMBL" id="FN392320">
    <property type="protein sequence ID" value="CAY69082.1"/>
    <property type="molecule type" value="Genomic_DNA"/>
</dbReference>
<dbReference type="InterPro" id="IPR006568">
    <property type="entry name" value="PSP_pro-rich"/>
</dbReference>
<dbReference type="Pfam" id="PF04046">
    <property type="entry name" value="PSP"/>
    <property type="match status" value="1"/>
</dbReference>
<dbReference type="InterPro" id="IPR007180">
    <property type="entry name" value="DUF382"/>
</dbReference>
<feature type="compositionally biased region" description="Acidic residues" evidence="1">
    <location>
        <begin position="341"/>
        <end position="360"/>
    </location>
</feature>
<feature type="region of interest" description="Disordered" evidence="1">
    <location>
        <begin position="1"/>
        <end position="61"/>
    </location>
</feature>
<dbReference type="KEGG" id="ppa:PAS_chr2-1_0455"/>
<dbReference type="SMR" id="C4R0Q8"/>
<dbReference type="Proteomes" id="UP000000314">
    <property type="component" value="Chromosome 2"/>
</dbReference>
<dbReference type="RefSeq" id="XP_002491362.1">
    <property type="nucleotide sequence ID" value="XM_002491317.1"/>
</dbReference>
<proteinExistence type="predicted"/>
<feature type="compositionally biased region" description="Basic residues" evidence="1">
    <location>
        <begin position="1"/>
        <end position="20"/>
    </location>
</feature>
<evidence type="ECO:0000313" key="4">
    <source>
        <dbReference type="Proteomes" id="UP000000314"/>
    </source>
</evidence>
<dbReference type="Pfam" id="PF04037">
    <property type="entry name" value="DUF382"/>
    <property type="match status" value="1"/>
</dbReference>
<gene>
    <name evidence="3" type="ordered locus">PAS_chr2-1_0455</name>
</gene>
<feature type="domain" description="PSP proline-rich" evidence="2">
    <location>
        <begin position="269"/>
        <end position="321"/>
    </location>
</feature>
<dbReference type="PANTHER" id="PTHR12785:SF6">
    <property type="entry name" value="SPLICING FACTOR 3B SUBUNIT 2"/>
    <property type="match status" value="1"/>
</dbReference>
<accession>C4R0Q8</accession>
<dbReference type="STRING" id="644223.C4R0Q8"/>
<evidence type="ECO:0000313" key="3">
    <source>
        <dbReference type="EMBL" id="CAY69082.1"/>
    </source>
</evidence>
<dbReference type="GO" id="GO:0071014">
    <property type="term" value="C:post-mRNA release spliceosomal complex"/>
    <property type="evidence" value="ECO:0007669"/>
    <property type="project" value="EnsemblFungi"/>
</dbReference>
<dbReference type="SMART" id="SM00581">
    <property type="entry name" value="PSP"/>
    <property type="match status" value="1"/>
</dbReference>
<dbReference type="GeneID" id="8198922"/>
<evidence type="ECO:0000256" key="1">
    <source>
        <dbReference type="SAM" id="MobiDB-lite"/>
    </source>
</evidence>
<dbReference type="HOGENOM" id="CLU_014435_2_0_1"/>
<dbReference type="OMA" id="MASTHTY"/>
<evidence type="ECO:0000259" key="2">
    <source>
        <dbReference type="SMART" id="SM00581"/>
    </source>
</evidence>
<sequence>MAKRSKNQQRRLRAKLRKTKGVPDQENGFSVKKSDSSEPIPVSDDNDEVTIAQPDTGGLEGPLAQEFQNIFAKFVPVEEKLNFEPTPLESRKEEIIYSSSSEDEADSDKERTQTQTHLSKKEKKRLYGISLTELKKYAARPDLVEWYDADAEDPTLNVYLKCLLRAVKVPVHWQSKRDYLSSKRGFEKPPFRLPDFIRDTGIMEMRDVSQEDESTLKQRTRDKVQPKMGKLDIDFQRLHDAFTKFQTKPPMLAFGDVYYEGRGSETFELENFVPGKVSSRLRTALGIANHEKPPWVAQMAKLGPPPSYPNMDADGVFKEPLMKNLGPPIERDSWGSIHPDSEEEEDNDEEEEEEEEEEEQFIPRYDKESTDYIPIKSVSNEIPTMRHDTTNETEDDSTNAPLYQVLSQKKESGGFMGEKINYELPSSKR</sequence>
<dbReference type="AlphaFoldDB" id="C4R0Q8"/>
<organism evidence="3 4">
    <name type="scientific">Komagataella phaffii (strain GS115 / ATCC 20864)</name>
    <name type="common">Yeast</name>
    <name type="synonym">Pichia pastoris</name>
    <dbReference type="NCBI Taxonomy" id="644223"/>
    <lineage>
        <taxon>Eukaryota</taxon>
        <taxon>Fungi</taxon>
        <taxon>Dikarya</taxon>
        <taxon>Ascomycota</taxon>
        <taxon>Saccharomycotina</taxon>
        <taxon>Pichiomycetes</taxon>
        <taxon>Pichiales</taxon>
        <taxon>Pichiaceae</taxon>
        <taxon>Komagataella</taxon>
    </lineage>
</organism>
<feature type="region of interest" description="Disordered" evidence="1">
    <location>
        <begin position="92"/>
        <end position="119"/>
    </location>
</feature>
<keyword evidence="4" id="KW-1185">Reference proteome</keyword>
<dbReference type="eggNOG" id="KOG2330">
    <property type="taxonomic scope" value="Eukaryota"/>
</dbReference>
<dbReference type="PANTHER" id="PTHR12785">
    <property type="entry name" value="SPLICING FACTOR 3B"/>
    <property type="match status" value="1"/>
</dbReference>
<reference evidence="3 4" key="1">
    <citation type="journal article" date="2009" name="Nat. Biotechnol.">
        <title>Genome sequence of the recombinant protein production host Pichia pastoris.</title>
        <authorList>
            <person name="De Schutter K."/>
            <person name="Lin Y.C."/>
            <person name="Tiels P."/>
            <person name="Van Hecke A."/>
            <person name="Glinka S."/>
            <person name="Weber-Lehmann J."/>
            <person name="Rouze P."/>
            <person name="Van de Peer Y."/>
            <person name="Callewaert N."/>
        </authorList>
    </citation>
    <scope>NUCLEOTIDE SEQUENCE [LARGE SCALE GENOMIC DNA]</scope>
    <source>
        <strain evidence="4">GS115 / ATCC 20864</strain>
    </source>
</reference>
<dbReference type="OrthoDB" id="10260794at2759"/>
<dbReference type="InterPro" id="IPR052584">
    <property type="entry name" value="U2_snRNP_Complex_Component"/>
</dbReference>